<accession>A0A6C0F140</accession>
<evidence type="ECO:0008006" key="3">
    <source>
        <dbReference type="Google" id="ProtNLM"/>
    </source>
</evidence>
<dbReference type="EMBL" id="MN738985">
    <property type="protein sequence ID" value="QHT34100.1"/>
    <property type="molecule type" value="Genomic_DNA"/>
</dbReference>
<name>A0A6C0F140_9ZZZZ</name>
<feature type="coiled-coil region" evidence="1">
    <location>
        <begin position="27"/>
        <end position="85"/>
    </location>
</feature>
<reference evidence="2" key="1">
    <citation type="journal article" date="2020" name="Nature">
        <title>Giant virus diversity and host interactions through global metagenomics.</title>
        <authorList>
            <person name="Schulz F."/>
            <person name="Roux S."/>
            <person name="Paez-Espino D."/>
            <person name="Jungbluth S."/>
            <person name="Walsh D.A."/>
            <person name="Denef V.J."/>
            <person name="McMahon K.D."/>
            <person name="Konstantinidis K.T."/>
            <person name="Eloe-Fadrosh E.A."/>
            <person name="Kyrpides N.C."/>
            <person name="Woyke T."/>
        </authorList>
    </citation>
    <scope>NUCLEOTIDE SEQUENCE</scope>
    <source>
        <strain evidence="2">GVMAG-M-3300009161-52</strain>
    </source>
</reference>
<dbReference type="InterPro" id="IPR007031">
    <property type="entry name" value="Poxvirus_VLTF3"/>
</dbReference>
<dbReference type="AlphaFoldDB" id="A0A6C0F140"/>
<sequence>MAFKTKAKNRQIIDDRQTLDAKHNNILQGFNDNKDNISELYNELEKIKDILNNLNIQNAKSHILNMDLQKQIWDIDDKKKLLEEQIYKIENNIDENAYMLKTGKLINNYYRIIDDEKKYASVSVVNDSRNIINLQPLDNNTIDNNNTINNNTIHIDTLEKTLEIDDHNTINNNTINNNIKKKTIIDWFQPNSMSMSIPISDNNFDLEKKKNPIQNPIQKKKTAFKFKEDVQKYDDSNNTNNNRNSKGNSNIIQNKDIIYEKFMKLIDRNYVNVNNDEIDIFDSCSKCSIEMLLNNNTGQLICPTCGMMENIIVDSDKPSFKDPPKEMTSFCYKRINHLNEFLAQFQAKETTDIPEDVYNEIIMEIKKERINNMVLITPEKMRILLKKIKKNDYYEHIPYIINQLNGLPAPVIAPEIEEIIRGMFKAIQIPFEKYCPQKRKNFLSYNYVMYKFFELLELDEYLNCFQLLKSRTKLHQQDEIWKNICKDLNWEFIKSL</sequence>
<keyword evidence="1" id="KW-0175">Coiled coil</keyword>
<protein>
    <recommendedName>
        <fullName evidence="3">Viral late gene transcription factor 3 zinc ribbon domain-containing protein</fullName>
    </recommendedName>
</protein>
<evidence type="ECO:0000313" key="2">
    <source>
        <dbReference type="EMBL" id="QHT34100.1"/>
    </source>
</evidence>
<dbReference type="Pfam" id="PF04947">
    <property type="entry name" value="Pox_VLTF3"/>
    <property type="match status" value="1"/>
</dbReference>
<dbReference type="GO" id="GO:0046782">
    <property type="term" value="P:regulation of viral transcription"/>
    <property type="evidence" value="ECO:0007669"/>
    <property type="project" value="InterPro"/>
</dbReference>
<organism evidence="2">
    <name type="scientific">viral metagenome</name>
    <dbReference type="NCBI Taxonomy" id="1070528"/>
    <lineage>
        <taxon>unclassified sequences</taxon>
        <taxon>metagenomes</taxon>
        <taxon>organismal metagenomes</taxon>
    </lineage>
</organism>
<proteinExistence type="predicted"/>
<evidence type="ECO:0000256" key="1">
    <source>
        <dbReference type="SAM" id="Coils"/>
    </source>
</evidence>